<reference evidence="6" key="1">
    <citation type="submission" date="2015-07" db="EMBL/GenBank/DDBJ databases">
        <title>MeaNS - Measles Nucleotide Surveillance Program.</title>
        <authorList>
            <person name="Tran T."/>
            <person name="Druce J."/>
        </authorList>
    </citation>
    <scope>NUCLEOTIDE SEQUENCE</scope>
    <source>
        <strain evidence="6">UCB-OBI-ISO-001</strain>
        <tissue evidence="6">Gonad</tissue>
    </source>
</reference>
<organism evidence="6">
    <name type="scientific">Octopus bimaculoides</name>
    <name type="common">California two-spotted octopus</name>
    <dbReference type="NCBI Taxonomy" id="37653"/>
    <lineage>
        <taxon>Eukaryota</taxon>
        <taxon>Metazoa</taxon>
        <taxon>Spiralia</taxon>
        <taxon>Lophotrochozoa</taxon>
        <taxon>Mollusca</taxon>
        <taxon>Cephalopoda</taxon>
        <taxon>Coleoidea</taxon>
        <taxon>Octopodiformes</taxon>
        <taxon>Octopoda</taxon>
        <taxon>Incirrata</taxon>
        <taxon>Octopodidae</taxon>
        <taxon>Octopus</taxon>
    </lineage>
</organism>
<accession>A0A0L8G2I0</accession>
<feature type="chain" id="PRO_5005582844" description="Interleukin 17-like protein" evidence="5">
    <location>
        <begin position="24"/>
        <end position="169"/>
    </location>
</feature>
<keyword evidence="4 5" id="KW-0732">Signal</keyword>
<feature type="signal peptide" evidence="5">
    <location>
        <begin position="1"/>
        <end position="23"/>
    </location>
</feature>
<dbReference type="SUPFAM" id="SSF57501">
    <property type="entry name" value="Cystine-knot cytokines"/>
    <property type="match status" value="1"/>
</dbReference>
<dbReference type="Pfam" id="PF06083">
    <property type="entry name" value="IL17"/>
    <property type="match status" value="1"/>
</dbReference>
<dbReference type="AlphaFoldDB" id="A0A0L8G2I0"/>
<evidence type="ECO:0000313" key="6">
    <source>
        <dbReference type="EMBL" id="KOF71069.1"/>
    </source>
</evidence>
<sequence>MFAYIYISILLHVSTLMQPTIMAATIPVDQTPRSEHELNMVPDVPLLSNLTYASGQSQVCNSSLLSSNVDEAMRKKSCSINASNEDVNKLALCPWRYVINRDLNRVPQDIKVAKCLCGKCAEMSNFLKECRTIYKDMQIFRLNTVTGLYQSELEMVPVACGCGIYSNQV</sequence>
<keyword evidence="3" id="KW-0964">Secreted</keyword>
<proteinExistence type="inferred from homology"/>
<dbReference type="OrthoDB" id="6038945at2759"/>
<gene>
    <name evidence="6" type="ORF">OCBIM_22001709mg</name>
</gene>
<evidence type="ECO:0000256" key="4">
    <source>
        <dbReference type="ARBA" id="ARBA00022729"/>
    </source>
</evidence>
<dbReference type="GO" id="GO:0005125">
    <property type="term" value="F:cytokine activity"/>
    <property type="evidence" value="ECO:0007669"/>
    <property type="project" value="InterPro"/>
</dbReference>
<dbReference type="InterPro" id="IPR010345">
    <property type="entry name" value="IL-17_fam"/>
</dbReference>
<evidence type="ECO:0000256" key="2">
    <source>
        <dbReference type="ARBA" id="ARBA00007236"/>
    </source>
</evidence>
<dbReference type="InterPro" id="IPR029034">
    <property type="entry name" value="Cystine-knot_cytokine"/>
</dbReference>
<name>A0A0L8G2I0_OCTBM</name>
<dbReference type="GO" id="GO:0005576">
    <property type="term" value="C:extracellular region"/>
    <property type="evidence" value="ECO:0007669"/>
    <property type="project" value="UniProtKB-SubCell"/>
</dbReference>
<evidence type="ECO:0008006" key="7">
    <source>
        <dbReference type="Google" id="ProtNLM"/>
    </source>
</evidence>
<comment type="subcellular location">
    <subcellularLocation>
        <location evidence="1">Secreted</location>
    </subcellularLocation>
</comment>
<evidence type="ECO:0000256" key="3">
    <source>
        <dbReference type="ARBA" id="ARBA00022525"/>
    </source>
</evidence>
<comment type="similarity">
    <text evidence="2">Belongs to the IL-17 family.</text>
</comment>
<protein>
    <recommendedName>
        <fullName evidence="7">Interleukin 17-like protein</fullName>
    </recommendedName>
</protein>
<dbReference type="Gene3D" id="2.10.90.10">
    <property type="entry name" value="Cystine-knot cytokines"/>
    <property type="match status" value="1"/>
</dbReference>
<evidence type="ECO:0000256" key="5">
    <source>
        <dbReference type="SAM" id="SignalP"/>
    </source>
</evidence>
<dbReference type="EMBL" id="KQ424391">
    <property type="protein sequence ID" value="KOF71069.1"/>
    <property type="molecule type" value="Genomic_DNA"/>
</dbReference>
<evidence type="ECO:0000256" key="1">
    <source>
        <dbReference type="ARBA" id="ARBA00004613"/>
    </source>
</evidence>